<dbReference type="CDD" id="cd06173">
    <property type="entry name" value="MFS_MefA_like"/>
    <property type="match status" value="1"/>
</dbReference>
<evidence type="ECO:0000259" key="8">
    <source>
        <dbReference type="PROSITE" id="PS50850"/>
    </source>
</evidence>
<name>A0ABV2KES3_SPOPS</name>
<evidence type="ECO:0000256" key="6">
    <source>
        <dbReference type="ARBA" id="ARBA00023136"/>
    </source>
</evidence>
<reference evidence="9 10" key="1">
    <citation type="submission" date="2024-06" db="EMBL/GenBank/DDBJ databases">
        <title>Sorghum-associated microbial communities from plants grown in Nebraska, USA.</title>
        <authorList>
            <person name="Schachtman D."/>
        </authorList>
    </citation>
    <scope>NUCLEOTIDE SEQUENCE [LARGE SCALE GENOMIC DNA]</scope>
    <source>
        <strain evidence="9 10">1288</strain>
    </source>
</reference>
<feature type="transmembrane region" description="Helical" evidence="7">
    <location>
        <begin position="39"/>
        <end position="63"/>
    </location>
</feature>
<evidence type="ECO:0000313" key="10">
    <source>
        <dbReference type="Proteomes" id="UP001549104"/>
    </source>
</evidence>
<dbReference type="PROSITE" id="PS50850">
    <property type="entry name" value="MFS"/>
    <property type="match status" value="1"/>
</dbReference>
<evidence type="ECO:0000256" key="7">
    <source>
        <dbReference type="SAM" id="Phobius"/>
    </source>
</evidence>
<protein>
    <submittedName>
        <fullName evidence="9">MFS family permease</fullName>
    </submittedName>
</protein>
<dbReference type="InterPro" id="IPR010290">
    <property type="entry name" value="TM_effector"/>
</dbReference>
<evidence type="ECO:0000313" key="9">
    <source>
        <dbReference type="EMBL" id="MET3659544.1"/>
    </source>
</evidence>
<feature type="transmembrane region" description="Helical" evidence="7">
    <location>
        <begin position="138"/>
        <end position="160"/>
    </location>
</feature>
<feature type="transmembrane region" description="Helical" evidence="7">
    <location>
        <begin position="284"/>
        <end position="302"/>
    </location>
</feature>
<comment type="caution">
    <text evidence="9">The sequence shown here is derived from an EMBL/GenBank/DDBJ whole genome shotgun (WGS) entry which is preliminary data.</text>
</comment>
<evidence type="ECO:0000256" key="5">
    <source>
        <dbReference type="ARBA" id="ARBA00022989"/>
    </source>
</evidence>
<accession>A0ABV2KES3</accession>
<evidence type="ECO:0000256" key="3">
    <source>
        <dbReference type="ARBA" id="ARBA00022475"/>
    </source>
</evidence>
<sequence length="407" mass="45269">MKSASFRFLWIGQSMANLGDIFYIVGLISILYASTESPFILALVPFLSMLGRFISGMISPLLLNRYPLKTLLVHSQVSKTLLLCLLALILVFHITSSILVIVSFVFTIAFLDGWAAPASQAMLPRLVPKNELVKANSFFSIIYETVNLGGWALGGLLVAIFSGQDVILITLALYLVATLLMTKIVDPTEFYRKFSEGRQSGELKEGWQIVWRNPLYKSLYVIIAFEAVANVVWIASILYVFVAEILGENESWWGYINTSFFLGMVIGGIICSRFTTVFETNLKYVLITFSFGISILTLLFGLTTIAWLSLVLMGLVGVFQQLKAIAANTFLQKSASPEELPKIYAVESSLVSLLFAVSSLLFGALAEIWDVRITFIISAILLGIAAIYAVTRHRHFIIEESNFPFER</sequence>
<keyword evidence="6 7" id="KW-0472">Membrane</keyword>
<keyword evidence="5 7" id="KW-1133">Transmembrane helix</keyword>
<dbReference type="Pfam" id="PF05977">
    <property type="entry name" value="MFS_3"/>
    <property type="match status" value="1"/>
</dbReference>
<evidence type="ECO:0000256" key="4">
    <source>
        <dbReference type="ARBA" id="ARBA00022692"/>
    </source>
</evidence>
<dbReference type="Proteomes" id="UP001549104">
    <property type="component" value="Unassembled WGS sequence"/>
</dbReference>
<feature type="transmembrane region" description="Helical" evidence="7">
    <location>
        <begin position="166"/>
        <end position="185"/>
    </location>
</feature>
<feature type="transmembrane region" description="Helical" evidence="7">
    <location>
        <begin position="7"/>
        <end position="33"/>
    </location>
</feature>
<dbReference type="Gene3D" id="1.20.1250.20">
    <property type="entry name" value="MFS general substrate transporter like domains"/>
    <property type="match status" value="1"/>
</dbReference>
<dbReference type="InterPro" id="IPR020846">
    <property type="entry name" value="MFS_dom"/>
</dbReference>
<keyword evidence="10" id="KW-1185">Reference proteome</keyword>
<feature type="transmembrane region" description="Helical" evidence="7">
    <location>
        <begin position="252"/>
        <end position="272"/>
    </location>
</feature>
<feature type="domain" description="Major facilitator superfamily (MFS) profile" evidence="8">
    <location>
        <begin position="167"/>
        <end position="407"/>
    </location>
</feature>
<dbReference type="PANTHER" id="PTHR23513">
    <property type="entry name" value="INTEGRAL MEMBRANE EFFLUX PROTEIN-RELATED"/>
    <property type="match status" value="1"/>
</dbReference>
<keyword evidence="4 7" id="KW-0812">Transmembrane</keyword>
<dbReference type="PANTHER" id="PTHR23513:SF19">
    <property type="entry name" value="MAJOR FACILITATOR SUPERFAMILY (MFS) PROFILE DOMAIN-CONTAINING PROTEIN"/>
    <property type="match status" value="1"/>
</dbReference>
<keyword evidence="3" id="KW-1003">Cell membrane</keyword>
<comment type="subcellular location">
    <subcellularLocation>
        <location evidence="1">Cell membrane</location>
        <topology evidence="1">Multi-pass membrane protein</topology>
    </subcellularLocation>
</comment>
<dbReference type="RefSeq" id="WP_354314944.1">
    <property type="nucleotide sequence ID" value="NZ_JBEPME010000012.1"/>
</dbReference>
<evidence type="ECO:0000256" key="1">
    <source>
        <dbReference type="ARBA" id="ARBA00004651"/>
    </source>
</evidence>
<keyword evidence="2" id="KW-0813">Transport</keyword>
<proteinExistence type="predicted"/>
<evidence type="ECO:0000256" key="2">
    <source>
        <dbReference type="ARBA" id="ARBA00022448"/>
    </source>
</evidence>
<feature type="transmembrane region" description="Helical" evidence="7">
    <location>
        <begin position="371"/>
        <end position="390"/>
    </location>
</feature>
<gene>
    <name evidence="9" type="ORF">ABIC55_004688</name>
</gene>
<organism evidence="9 10">
    <name type="scientific">Sporosarcina psychrophila</name>
    <name type="common">Bacillus psychrophilus</name>
    <dbReference type="NCBI Taxonomy" id="1476"/>
    <lineage>
        <taxon>Bacteria</taxon>
        <taxon>Bacillati</taxon>
        <taxon>Bacillota</taxon>
        <taxon>Bacilli</taxon>
        <taxon>Bacillales</taxon>
        <taxon>Caryophanaceae</taxon>
        <taxon>Sporosarcina</taxon>
    </lineage>
</organism>
<dbReference type="EMBL" id="JBEPME010000012">
    <property type="protein sequence ID" value="MET3659544.1"/>
    <property type="molecule type" value="Genomic_DNA"/>
</dbReference>
<feature type="transmembrane region" description="Helical" evidence="7">
    <location>
        <begin position="219"/>
        <end position="240"/>
    </location>
</feature>
<dbReference type="InterPro" id="IPR036259">
    <property type="entry name" value="MFS_trans_sf"/>
</dbReference>
<dbReference type="SUPFAM" id="SSF103473">
    <property type="entry name" value="MFS general substrate transporter"/>
    <property type="match status" value="1"/>
</dbReference>
<feature type="transmembrane region" description="Helical" evidence="7">
    <location>
        <begin position="98"/>
        <end position="117"/>
    </location>
</feature>